<dbReference type="InterPro" id="IPR029063">
    <property type="entry name" value="SAM-dependent_MTases_sf"/>
</dbReference>
<dbReference type="VEuPathDB" id="FungiDB:GMDG_03195"/>
<dbReference type="Pfam" id="PF13489">
    <property type="entry name" value="Methyltransf_23"/>
    <property type="match status" value="1"/>
</dbReference>
<dbReference type="Gene3D" id="3.40.50.150">
    <property type="entry name" value="Vaccinia Virus protein VP39"/>
    <property type="match status" value="1"/>
</dbReference>
<name>A0A177AEL0_9PEZI</name>
<dbReference type="GeneID" id="36286629"/>
<evidence type="ECO:0008006" key="2">
    <source>
        <dbReference type="Google" id="ProtNLM"/>
    </source>
</evidence>
<dbReference type="OrthoDB" id="2013972at2759"/>
<proteinExistence type="predicted"/>
<dbReference type="SUPFAM" id="SSF53335">
    <property type="entry name" value="S-adenosyl-L-methionine-dependent methyltransferases"/>
    <property type="match status" value="1"/>
</dbReference>
<dbReference type="RefSeq" id="XP_024325827.1">
    <property type="nucleotide sequence ID" value="XM_024467199.1"/>
</dbReference>
<sequence>MAEEEAAAADVVVHDISEEEESDFDPGCGSDIASSTTSIPESLFDYPEIHGRTYPNFPGTSYWLPNDKAAQDTLDIAHNMYTFLLGDKLFLAPIGDNPQKVIDIGTGTGIWAIDFADEFPSAEVTATDICPIQPTWVPPNLCFEMDDAQLEWTQAPNIYDFIHICGLLGCMSDWPALYSRAFRTTKPGGWLKNVEMDMRFKFDNCNVSPGHILFDWATPFIESGDKIGTTFDVAGKMKGWMEHAGFVNVTEKRYKIPFSGESRLAQWNRCFYNSDLEGFALLVLVERMKWSYPAVLLYLAEVRAALRQAATYAFYYYPLSLPKLQRDLNRKLQARTHSAMSTSQQRVDSSVESNDKALEEQATQMCGESLVLESTEAIVKELDVVPPAVVAVLIKLHGDRGALRVYAQPLINVVAGPGHGPGYIIVNVSGKDTTIFGFFPRKSLYDWLKLSNDDVGKFKPIVQRLALWLDLGQPSTLPKSTRPKVLIVTERDDAHNNDESDLKAFKRMLSNETTMDVSEQFSDIQILGLASRNKNLSNKARHRELFERLLNFSDQVREARITAEVLFSAHHLTAFFHYALRHVNSPLPFNFISASQSENPVASDLRDHLVDFLGKIITPQKLLHARSTSAAPGIFTPKKIEDLGKF</sequence>
<dbReference type="eggNOG" id="ENOG502QSKG">
    <property type="taxonomic scope" value="Eukaryota"/>
</dbReference>
<dbReference type="EMBL" id="KV441391">
    <property type="protein sequence ID" value="OAF60546.1"/>
    <property type="molecule type" value="Genomic_DNA"/>
</dbReference>
<organism evidence="1">
    <name type="scientific">Pseudogymnoascus destructans</name>
    <dbReference type="NCBI Taxonomy" id="655981"/>
    <lineage>
        <taxon>Eukaryota</taxon>
        <taxon>Fungi</taxon>
        <taxon>Dikarya</taxon>
        <taxon>Ascomycota</taxon>
        <taxon>Pezizomycotina</taxon>
        <taxon>Leotiomycetes</taxon>
        <taxon>Thelebolales</taxon>
        <taxon>Thelebolaceae</taxon>
        <taxon>Pseudogymnoascus</taxon>
    </lineage>
</organism>
<protein>
    <recommendedName>
        <fullName evidence="2">Methyltransferase domain-containing protein</fullName>
    </recommendedName>
</protein>
<dbReference type="PANTHER" id="PTHR43591">
    <property type="entry name" value="METHYLTRANSFERASE"/>
    <property type="match status" value="1"/>
</dbReference>
<gene>
    <name evidence="1" type="ORF">VC83_03553</name>
</gene>
<dbReference type="PANTHER" id="PTHR43591:SF10">
    <property type="entry name" value="ABC TRANSMEMBRANE TYPE-1 DOMAIN-CONTAINING PROTEIN-RELATED"/>
    <property type="match status" value="1"/>
</dbReference>
<dbReference type="AlphaFoldDB" id="A0A177AEL0"/>
<reference evidence="1" key="1">
    <citation type="submission" date="2016-03" db="EMBL/GenBank/DDBJ databases">
        <title>Updated assembly of Pseudogymnoascus destructans, the fungus causing white-nose syndrome of bats.</title>
        <authorList>
            <person name="Palmer J.M."/>
            <person name="Drees K.P."/>
            <person name="Foster J.T."/>
            <person name="Lindner D.L."/>
        </authorList>
    </citation>
    <scope>NUCLEOTIDE SEQUENCE [LARGE SCALE GENOMIC DNA]</scope>
    <source>
        <strain evidence="1">20631-21</strain>
    </source>
</reference>
<evidence type="ECO:0000313" key="1">
    <source>
        <dbReference type="EMBL" id="OAF60546.1"/>
    </source>
</evidence>
<accession>A0A177AEL0</accession>
<dbReference type="Proteomes" id="UP000077154">
    <property type="component" value="Unassembled WGS sequence"/>
</dbReference>
<dbReference type="GO" id="GO:0008168">
    <property type="term" value="F:methyltransferase activity"/>
    <property type="evidence" value="ECO:0007669"/>
    <property type="project" value="TreeGrafter"/>
</dbReference>
<dbReference type="VEuPathDB" id="FungiDB:GMDG_03194"/>
<dbReference type="CDD" id="cd02440">
    <property type="entry name" value="AdoMet_MTases"/>
    <property type="match status" value="1"/>
</dbReference>